<dbReference type="EMBL" id="JAODBU010000002">
    <property type="protein sequence ID" value="MCT7397807.1"/>
    <property type="molecule type" value="Genomic_DNA"/>
</dbReference>
<dbReference type="Proteomes" id="UP001431199">
    <property type="component" value="Unassembled WGS sequence"/>
</dbReference>
<comment type="caution">
    <text evidence="2">The sequence shown here is derived from an EMBL/GenBank/DDBJ whole genome shotgun (WGS) entry which is preliminary data.</text>
</comment>
<organism evidence="2 3">
    <name type="scientific">Eubacterium album</name>
    <dbReference type="NCBI Taxonomy" id="2978477"/>
    <lineage>
        <taxon>Bacteria</taxon>
        <taxon>Bacillati</taxon>
        <taxon>Bacillota</taxon>
        <taxon>Clostridia</taxon>
        <taxon>Eubacteriales</taxon>
        <taxon>Eubacteriaceae</taxon>
        <taxon>Eubacterium</taxon>
    </lineage>
</organism>
<protein>
    <submittedName>
        <fullName evidence="2">Uncharacterized protein</fullName>
    </submittedName>
</protein>
<dbReference type="RefSeq" id="WP_260978243.1">
    <property type="nucleotide sequence ID" value="NZ_JAODBU010000002.1"/>
</dbReference>
<keyword evidence="1" id="KW-1133">Transmembrane helix</keyword>
<evidence type="ECO:0000313" key="2">
    <source>
        <dbReference type="EMBL" id="MCT7397807.1"/>
    </source>
</evidence>
<feature type="transmembrane region" description="Helical" evidence="1">
    <location>
        <begin position="76"/>
        <end position="99"/>
    </location>
</feature>
<keyword evidence="1" id="KW-0472">Membrane</keyword>
<name>A0ABT2M091_9FIRM</name>
<accession>A0ABT2M091</accession>
<reference evidence="2" key="1">
    <citation type="submission" date="2022-09" db="EMBL/GenBank/DDBJ databases">
        <title>Eubacterium sp. LFL-14 isolated from human feces.</title>
        <authorList>
            <person name="Liu F."/>
        </authorList>
    </citation>
    <scope>NUCLEOTIDE SEQUENCE</scope>
    <source>
        <strain evidence="2">LFL-14</strain>
    </source>
</reference>
<evidence type="ECO:0000256" key="1">
    <source>
        <dbReference type="SAM" id="Phobius"/>
    </source>
</evidence>
<keyword evidence="3" id="KW-1185">Reference proteome</keyword>
<keyword evidence="1" id="KW-0812">Transmembrane</keyword>
<sequence length="198" mass="23168">MKKIILIVSILLIVCGITPVFANQEETIIVNRKTYSLIEETESKSQNKAEEQNNKEYKIKIVNKRRNKMKSFWENYLLQVVFFSLFAVIIIFSISDLIINKNITSKENIVDTVQIVDSYENTTGGTMTLVGKTLVRTPSTTHYNIVVKHKGKEYKIDNYNTYKQFKDKKGQNVKAMMEKITYKDKKIKYEIKNIYEEN</sequence>
<evidence type="ECO:0000313" key="3">
    <source>
        <dbReference type="Proteomes" id="UP001431199"/>
    </source>
</evidence>
<proteinExistence type="predicted"/>
<gene>
    <name evidence="2" type="ORF">N5B56_01730</name>
</gene>